<dbReference type="Proteomes" id="UP001574169">
    <property type="component" value="Unassembled WGS sequence"/>
</dbReference>
<dbReference type="RefSeq" id="WP_373405522.1">
    <property type="nucleotide sequence ID" value="NZ_JBCFQL010000003.1"/>
</dbReference>
<evidence type="ECO:0000313" key="2">
    <source>
        <dbReference type="Proteomes" id="UP001574169"/>
    </source>
</evidence>
<keyword evidence="2" id="KW-1185">Reference proteome</keyword>
<dbReference type="EMBL" id="JBCFQL010000003">
    <property type="protein sequence ID" value="MFA9190515.1"/>
    <property type="molecule type" value="Genomic_DNA"/>
</dbReference>
<sequence length="111" mass="12781">MTSRYIYFISKSSTVIYKLCIGKGTAKERLRECELEIVSMLLAPVPENLLPLKKRIEKNLFYSGFRSSTEKNMASLAKSLYGKRNSTASKFIKDIYDLHAQVESFINYPEQ</sequence>
<reference evidence="1 2" key="1">
    <citation type="submission" date="2024-04" db="EMBL/GenBank/DDBJ databases">
        <title>New Clade of Flavobacterium.</title>
        <authorList>
            <person name="Matos L."/>
            <person name="Proenca D.N."/>
            <person name="Fransisco R.M."/>
            <person name="Chung A.P."/>
            <person name="Maccario L."/>
            <person name="Sorensen S.J."/>
            <person name="Morais P.V."/>
        </authorList>
    </citation>
    <scope>NUCLEOTIDE SEQUENCE [LARGE SCALE GENOMIC DNA]</scope>
    <source>
        <strain evidence="1 2">FZUC8N2.13</strain>
    </source>
</reference>
<protein>
    <recommendedName>
        <fullName evidence="3">Four helix bundle protein</fullName>
    </recommendedName>
</protein>
<comment type="caution">
    <text evidence="1">The sequence shown here is derived from an EMBL/GenBank/DDBJ whole genome shotgun (WGS) entry which is preliminary data.</text>
</comment>
<name>A0ABV4T926_9FLAO</name>
<evidence type="ECO:0000313" key="1">
    <source>
        <dbReference type="EMBL" id="MFA9190515.1"/>
    </source>
</evidence>
<proteinExistence type="predicted"/>
<gene>
    <name evidence="1" type="ORF">AAGV28_03955</name>
</gene>
<evidence type="ECO:0008006" key="3">
    <source>
        <dbReference type="Google" id="ProtNLM"/>
    </source>
</evidence>
<organism evidence="1 2">
    <name type="scientific">Flavobacterium zubiriense</name>
    <dbReference type="NCBI Taxonomy" id="3138075"/>
    <lineage>
        <taxon>Bacteria</taxon>
        <taxon>Pseudomonadati</taxon>
        <taxon>Bacteroidota</taxon>
        <taxon>Flavobacteriia</taxon>
        <taxon>Flavobacteriales</taxon>
        <taxon>Flavobacteriaceae</taxon>
        <taxon>Flavobacterium</taxon>
    </lineage>
</organism>
<accession>A0ABV4T926</accession>